<comment type="caution">
    <text evidence="1">The sequence shown here is derived from an EMBL/GenBank/DDBJ whole genome shotgun (WGS) entry which is preliminary data.</text>
</comment>
<gene>
    <name evidence="1" type="ORF">EDC65_1212</name>
</gene>
<dbReference type="Pfam" id="PF07704">
    <property type="entry name" value="PSK_trans_fac"/>
    <property type="match status" value="1"/>
</dbReference>
<reference evidence="1 2" key="1">
    <citation type="submission" date="2018-11" db="EMBL/GenBank/DDBJ databases">
        <title>Genomic Encyclopedia of Type Strains, Phase IV (KMG-IV): sequencing the most valuable type-strain genomes for metagenomic binning, comparative biology and taxonomic classification.</title>
        <authorList>
            <person name="Goeker M."/>
        </authorList>
    </citation>
    <scope>NUCLEOTIDE SEQUENCE [LARGE SCALE GENOMIC DNA]</scope>
    <source>
        <strain evidence="1 2">DSM 5900</strain>
    </source>
</reference>
<dbReference type="RefSeq" id="WP_123688727.1">
    <property type="nucleotide sequence ID" value="NZ_AP019700.1"/>
</dbReference>
<organism evidence="1 2">
    <name type="scientific">Stella humosa</name>
    <dbReference type="NCBI Taxonomy" id="94"/>
    <lineage>
        <taxon>Bacteria</taxon>
        <taxon>Pseudomonadati</taxon>
        <taxon>Pseudomonadota</taxon>
        <taxon>Alphaproteobacteria</taxon>
        <taxon>Rhodospirillales</taxon>
        <taxon>Stellaceae</taxon>
        <taxon>Stella</taxon>
    </lineage>
</organism>
<accession>A0A3N1M373</accession>
<evidence type="ECO:0000313" key="1">
    <source>
        <dbReference type="EMBL" id="ROQ02024.1"/>
    </source>
</evidence>
<dbReference type="EMBL" id="RJKX01000011">
    <property type="protein sequence ID" value="ROQ02024.1"/>
    <property type="molecule type" value="Genomic_DNA"/>
</dbReference>
<name>A0A3N1M373_9PROT</name>
<dbReference type="AlphaFoldDB" id="A0A3N1M373"/>
<protein>
    <submittedName>
        <fullName evidence="1">Antitoxin VapB</fullName>
    </submittedName>
</protein>
<evidence type="ECO:0000313" key="2">
    <source>
        <dbReference type="Proteomes" id="UP000278222"/>
    </source>
</evidence>
<proteinExistence type="predicted"/>
<sequence length="78" mass="8751">MAVQIANPEVVRKIERLASVTGLSKTAAVEMAVDRILREKGRPDLEAQIIALLKQVDAIPDRPDWVDPLEWDEHGLPR</sequence>
<dbReference type="InterPro" id="IPR011660">
    <property type="entry name" value="VapB-like"/>
</dbReference>
<dbReference type="Proteomes" id="UP000278222">
    <property type="component" value="Unassembled WGS sequence"/>
</dbReference>
<keyword evidence="2" id="KW-1185">Reference proteome</keyword>
<dbReference type="OrthoDB" id="5771709at2"/>